<dbReference type="EMBL" id="UINC01023717">
    <property type="protein sequence ID" value="SVA95932.1"/>
    <property type="molecule type" value="Genomic_DNA"/>
</dbReference>
<evidence type="ECO:0000313" key="1">
    <source>
        <dbReference type="EMBL" id="SVA95932.1"/>
    </source>
</evidence>
<proteinExistence type="predicted"/>
<accession>A0A382A444</accession>
<organism evidence="1">
    <name type="scientific">marine metagenome</name>
    <dbReference type="NCBI Taxonomy" id="408172"/>
    <lineage>
        <taxon>unclassified sequences</taxon>
        <taxon>metagenomes</taxon>
        <taxon>ecological metagenomes</taxon>
    </lineage>
</organism>
<dbReference type="AlphaFoldDB" id="A0A382A444"/>
<name>A0A382A444_9ZZZZ</name>
<protein>
    <submittedName>
        <fullName evidence="1">Uncharacterized protein</fullName>
    </submittedName>
</protein>
<sequence>MEPENISAHNFELTEIGSSFVAFKGISDGAHRSLSYERPEENLFFIRIETNDGEQIEIRLTLVE</sequence>
<reference evidence="1" key="1">
    <citation type="submission" date="2018-05" db="EMBL/GenBank/DDBJ databases">
        <authorList>
            <person name="Lanie J.A."/>
            <person name="Ng W.-L."/>
            <person name="Kazmierczak K.M."/>
            <person name="Andrzejewski T.M."/>
            <person name="Davidsen T.M."/>
            <person name="Wayne K.J."/>
            <person name="Tettelin H."/>
            <person name="Glass J.I."/>
            <person name="Rusch D."/>
            <person name="Podicherti R."/>
            <person name="Tsui H.-C.T."/>
            <person name="Winkler M.E."/>
        </authorList>
    </citation>
    <scope>NUCLEOTIDE SEQUENCE</scope>
</reference>
<gene>
    <name evidence="1" type="ORF">METZ01_LOCUS148786</name>
</gene>